<accession>A0A1B9E9P6</accession>
<dbReference type="InterPro" id="IPR045851">
    <property type="entry name" value="AMP-bd_C_sf"/>
</dbReference>
<dbReference type="SUPFAM" id="SSF56801">
    <property type="entry name" value="Acetyl-CoA synthetase-like"/>
    <property type="match status" value="1"/>
</dbReference>
<comment type="similarity">
    <text evidence="1">Belongs to the ATP-dependent AMP-binding enzyme family.</text>
</comment>
<evidence type="ECO:0000313" key="3">
    <source>
        <dbReference type="EMBL" id="OCB78662.1"/>
    </source>
</evidence>
<evidence type="ECO:0000256" key="1">
    <source>
        <dbReference type="ARBA" id="ARBA00006432"/>
    </source>
</evidence>
<comment type="caution">
    <text evidence="3">The sequence shown here is derived from an EMBL/GenBank/DDBJ whole genome shotgun (WGS) entry which is preliminary data.</text>
</comment>
<dbReference type="Pfam" id="PF00501">
    <property type="entry name" value="AMP-binding"/>
    <property type="match status" value="1"/>
</dbReference>
<dbReference type="STRING" id="1763534.GCA_001831475_01696"/>
<keyword evidence="4" id="KW-1185">Reference proteome</keyword>
<organism evidence="3 4">
    <name type="scientific">Flavobacterium crassostreae</name>
    <dbReference type="NCBI Taxonomy" id="1763534"/>
    <lineage>
        <taxon>Bacteria</taxon>
        <taxon>Pseudomonadati</taxon>
        <taxon>Bacteroidota</taxon>
        <taxon>Flavobacteriia</taxon>
        <taxon>Flavobacteriales</taxon>
        <taxon>Flavobacteriaceae</taxon>
        <taxon>Flavobacterium</taxon>
    </lineage>
</organism>
<gene>
    <name evidence="3" type="ORF">LPBF_01325</name>
</gene>
<dbReference type="Proteomes" id="UP000093510">
    <property type="component" value="Unassembled WGS sequence"/>
</dbReference>
<sequence>MTNQTTYHEVHTSFKLNGLQLDKNELRRVAYSLIKEGDATEKAMGDFILDWFDNKHYIELQTSGTTGAPKRIRMEKQKMVNSALATAAFFELHPGDKALCCLPATYIAGKMMLVRSFVLGLEMDLVVPNATPLAHNKKHYDFVAMVPLQVQNSLEGLDKVKKLIIGGTKVSSDLEKKLVNLKNTSVYETYGMTETITHIAAKKIGEKALRVLPGVQISQNESNCLVITAPKISDQPISTQDVVTLLDDKQFVFLGRADNLVNSGGIKLIPEQIEAKLAAVLHSKFFVAGIADPILGEKLVLVIEGKKQKINTAIFDVLDKYEIPKEILFVAKFLETENGKLKRKQTIESL</sequence>
<reference evidence="3 4" key="1">
    <citation type="submission" date="2016-03" db="EMBL/GenBank/DDBJ databases">
        <authorList>
            <person name="Ploux O."/>
        </authorList>
    </citation>
    <scope>NUCLEOTIDE SEQUENCE [LARGE SCALE GENOMIC DNA]</scope>
    <source>
        <strain evidence="3 4">LPB0076</strain>
    </source>
</reference>
<dbReference type="EMBL" id="LVEP01000002">
    <property type="protein sequence ID" value="OCB78662.1"/>
    <property type="molecule type" value="Genomic_DNA"/>
</dbReference>
<keyword evidence="3" id="KW-0436">Ligase</keyword>
<dbReference type="Gene3D" id="3.40.50.12780">
    <property type="entry name" value="N-terminal domain of ligase-like"/>
    <property type="match status" value="1"/>
</dbReference>
<proteinExistence type="inferred from homology"/>
<dbReference type="OrthoDB" id="8870348at2"/>
<dbReference type="PANTHER" id="PTHR43201">
    <property type="entry name" value="ACYL-COA SYNTHETASE"/>
    <property type="match status" value="1"/>
</dbReference>
<dbReference type="Gene3D" id="3.30.300.30">
    <property type="match status" value="1"/>
</dbReference>
<name>A0A1B9E9P6_9FLAO</name>
<evidence type="ECO:0000313" key="4">
    <source>
        <dbReference type="Proteomes" id="UP000093510"/>
    </source>
</evidence>
<dbReference type="InterPro" id="IPR042099">
    <property type="entry name" value="ANL_N_sf"/>
</dbReference>
<dbReference type="InterPro" id="IPR000873">
    <property type="entry name" value="AMP-dep_synth/lig_dom"/>
</dbReference>
<dbReference type="AlphaFoldDB" id="A0A1B9E9P6"/>
<feature type="domain" description="AMP-dependent synthetase/ligase" evidence="2">
    <location>
        <begin position="62"/>
        <end position="201"/>
    </location>
</feature>
<protein>
    <submittedName>
        <fullName evidence="3">O-succinylbenzoic acid--CoA ligase</fullName>
    </submittedName>
</protein>
<dbReference type="GO" id="GO:0006631">
    <property type="term" value="P:fatty acid metabolic process"/>
    <property type="evidence" value="ECO:0007669"/>
    <property type="project" value="TreeGrafter"/>
</dbReference>
<evidence type="ECO:0000259" key="2">
    <source>
        <dbReference type="Pfam" id="PF00501"/>
    </source>
</evidence>
<dbReference type="RefSeq" id="WP_066331442.1">
    <property type="nucleotide sequence ID" value="NZ_CP017688.1"/>
</dbReference>
<dbReference type="PANTHER" id="PTHR43201:SF8">
    <property type="entry name" value="ACYL-COA SYNTHETASE FAMILY MEMBER 3"/>
    <property type="match status" value="1"/>
</dbReference>
<dbReference type="GO" id="GO:0031956">
    <property type="term" value="F:medium-chain fatty acid-CoA ligase activity"/>
    <property type="evidence" value="ECO:0007669"/>
    <property type="project" value="TreeGrafter"/>
</dbReference>